<evidence type="ECO:0000313" key="12">
    <source>
        <dbReference type="Proteomes" id="UP000673434"/>
    </source>
</evidence>
<proteinExistence type="inferred from homology"/>
<dbReference type="Proteomes" id="UP000673434">
    <property type="component" value="Unassembled WGS sequence"/>
</dbReference>
<evidence type="ECO:0000256" key="7">
    <source>
        <dbReference type="ARBA" id="ARBA00023118"/>
    </source>
</evidence>
<dbReference type="GO" id="GO:0003964">
    <property type="term" value="F:RNA-directed DNA polymerase activity"/>
    <property type="evidence" value="ECO:0007669"/>
    <property type="project" value="UniProtKB-KW"/>
</dbReference>
<keyword evidence="5" id="KW-0460">Magnesium</keyword>
<evidence type="ECO:0000256" key="4">
    <source>
        <dbReference type="ARBA" id="ARBA00022723"/>
    </source>
</evidence>
<dbReference type="GO" id="GO:0003723">
    <property type="term" value="F:RNA binding"/>
    <property type="evidence" value="ECO:0007669"/>
    <property type="project" value="InterPro"/>
</dbReference>
<dbReference type="EC" id="2.7.7.49" evidence="1"/>
<evidence type="ECO:0000256" key="9">
    <source>
        <dbReference type="ARBA" id="ARBA00048173"/>
    </source>
</evidence>
<evidence type="ECO:0000313" key="11">
    <source>
        <dbReference type="EMBL" id="MBQ0599234.1"/>
    </source>
</evidence>
<dbReference type="InterPro" id="IPR051083">
    <property type="entry name" value="GrpII_Intron_Splice-Mob/Def"/>
</dbReference>
<feature type="domain" description="Reverse transcriptase" evidence="10">
    <location>
        <begin position="32"/>
        <end position="257"/>
    </location>
</feature>
<name>A0AAP2FK17_KLEOX</name>
<comment type="caution">
    <text evidence="11">The sequence shown here is derived from an EMBL/GenBank/DDBJ whole genome shotgun (WGS) entry which is preliminary data.</text>
</comment>
<dbReference type="PANTHER" id="PTHR34047:SF7">
    <property type="entry name" value="RNA-DIRECTED DNA POLYMERASE"/>
    <property type="match status" value="1"/>
</dbReference>
<dbReference type="InterPro" id="IPR043502">
    <property type="entry name" value="DNA/RNA_pol_sf"/>
</dbReference>
<comment type="similarity">
    <text evidence="8">Belongs to the bacterial reverse transcriptase family.</text>
</comment>
<evidence type="ECO:0000256" key="8">
    <source>
        <dbReference type="ARBA" id="ARBA00034120"/>
    </source>
</evidence>
<dbReference type="GO" id="GO:0051607">
    <property type="term" value="P:defense response to virus"/>
    <property type="evidence" value="ECO:0007669"/>
    <property type="project" value="UniProtKB-KW"/>
</dbReference>
<evidence type="ECO:0000256" key="1">
    <source>
        <dbReference type="ARBA" id="ARBA00012493"/>
    </source>
</evidence>
<dbReference type="CDD" id="cd03487">
    <property type="entry name" value="RT_Bac_retron_II"/>
    <property type="match status" value="1"/>
</dbReference>
<dbReference type="EMBL" id="JAGKON010000004">
    <property type="protein sequence ID" value="MBQ0599234.1"/>
    <property type="molecule type" value="Genomic_DNA"/>
</dbReference>
<dbReference type="AlphaFoldDB" id="A0AAP2FK17"/>
<gene>
    <name evidence="11" type="ORF">J7S78_05425</name>
</gene>
<keyword evidence="6 11" id="KW-0695">RNA-directed DNA polymerase</keyword>
<comment type="catalytic activity">
    <reaction evidence="9">
        <text>DNA(n) + a 2'-deoxyribonucleoside 5'-triphosphate = DNA(n+1) + diphosphate</text>
        <dbReference type="Rhea" id="RHEA:22508"/>
        <dbReference type="Rhea" id="RHEA-COMP:17339"/>
        <dbReference type="Rhea" id="RHEA-COMP:17340"/>
        <dbReference type="ChEBI" id="CHEBI:33019"/>
        <dbReference type="ChEBI" id="CHEBI:61560"/>
        <dbReference type="ChEBI" id="CHEBI:173112"/>
        <dbReference type="EC" id="2.7.7.49"/>
    </reaction>
</comment>
<evidence type="ECO:0000256" key="6">
    <source>
        <dbReference type="ARBA" id="ARBA00022918"/>
    </source>
</evidence>
<dbReference type="GO" id="GO:0046872">
    <property type="term" value="F:metal ion binding"/>
    <property type="evidence" value="ECO:0007669"/>
    <property type="project" value="UniProtKB-KW"/>
</dbReference>
<dbReference type="PRINTS" id="PR00866">
    <property type="entry name" value="RNADNAPOLMS"/>
</dbReference>
<keyword evidence="4" id="KW-0479">Metal-binding</keyword>
<evidence type="ECO:0000259" key="10">
    <source>
        <dbReference type="PROSITE" id="PS50878"/>
    </source>
</evidence>
<evidence type="ECO:0000256" key="2">
    <source>
        <dbReference type="ARBA" id="ARBA00022679"/>
    </source>
</evidence>
<keyword evidence="2" id="KW-0808">Transferase</keyword>
<dbReference type="InterPro" id="IPR000477">
    <property type="entry name" value="RT_dom"/>
</dbReference>
<evidence type="ECO:0000256" key="3">
    <source>
        <dbReference type="ARBA" id="ARBA00022695"/>
    </source>
</evidence>
<dbReference type="PANTHER" id="PTHR34047">
    <property type="entry name" value="NUCLEAR INTRON MATURASE 1, MITOCHONDRIAL-RELATED"/>
    <property type="match status" value="1"/>
</dbReference>
<dbReference type="Pfam" id="PF00078">
    <property type="entry name" value="RVT_1"/>
    <property type="match status" value="1"/>
</dbReference>
<reference evidence="11 12" key="1">
    <citation type="submission" date="2021-03" db="EMBL/GenBank/DDBJ databases">
        <authorList>
            <person name="Stanton E."/>
        </authorList>
    </citation>
    <scope>NUCLEOTIDE SEQUENCE [LARGE SCALE GENOMIC DNA]</scope>
    <source>
        <strain evidence="11 12">2020EL-00037</strain>
    </source>
</reference>
<dbReference type="SUPFAM" id="SSF56672">
    <property type="entry name" value="DNA/RNA polymerases"/>
    <property type="match status" value="1"/>
</dbReference>
<organism evidence="11 12">
    <name type="scientific">Klebsiella oxytoca</name>
    <dbReference type="NCBI Taxonomy" id="571"/>
    <lineage>
        <taxon>Bacteria</taxon>
        <taxon>Pseudomonadati</taxon>
        <taxon>Pseudomonadota</taxon>
        <taxon>Gammaproteobacteria</taxon>
        <taxon>Enterobacterales</taxon>
        <taxon>Enterobacteriaceae</taxon>
        <taxon>Klebsiella/Raoultella group</taxon>
        <taxon>Klebsiella</taxon>
    </lineage>
</organism>
<evidence type="ECO:0000256" key="5">
    <source>
        <dbReference type="ARBA" id="ARBA00022842"/>
    </source>
</evidence>
<keyword evidence="3" id="KW-0548">Nucleotidyltransferase</keyword>
<keyword evidence="7" id="KW-0051">Antiviral defense</keyword>
<sequence length="569" mass="65384">MMDTFFPFNTSPKYKIENNKELAELLGVTTAKLTYYAYYLRDDDKYHSFKIRKRINGERLIEAPNRGLKDIQKTISHFLERNYTPRSCVFAYVKERDIVEHASIHVGQRWLLRLDLKDFFHSISSARVSGVLRRAPFCFAKSPANTVARLCTKDGRLPQGSPASPVISNILCKGLDYKLKQLASSNKCYYTRYADDIFISNNGSVFPSAIAIRGDDGNVELSEEIKNIIINSGFEVNAGKTTLRKKSERQLVTGVVVNKKTNIPKEYIKSIRAGLYAWEKFGLVAAEEYWKKEIERSNKFDGQPPQMKLVIRGKIIHVGHVKGYTDATFLTLVKRLQALDSEFKIDEQKFRREITDEIHIYTEGVTDTKHFQAALNAFQKRDEFLDLKIIFKNSSKPGSASLKTLCENLRETSQKHLTLCIFDRDEKNIVNEMSGSPGNYRDHGNNVFSLIIPIPEFRKGNDSICIEHLYRDSLLFTYDSEGRRLYFKDEFDSLNCHKTDPNLFCRISKSSLVYDDNVINLSERKNVALPKNKFADYVCSGQPPFNKVDYGGFYEVFKQILEIASTYNK</sequence>
<keyword evidence="12" id="KW-1185">Reference proteome</keyword>
<accession>A0AAP2FK17</accession>
<dbReference type="PROSITE" id="PS50878">
    <property type="entry name" value="RT_POL"/>
    <property type="match status" value="1"/>
</dbReference>
<dbReference type="InterPro" id="IPR000123">
    <property type="entry name" value="Reverse_transcriptase_msDNA"/>
</dbReference>
<protein>
    <recommendedName>
        <fullName evidence="1">RNA-directed DNA polymerase</fullName>
        <ecNumber evidence="1">2.7.7.49</ecNumber>
    </recommendedName>
</protein>